<protein>
    <submittedName>
        <fullName evidence="2">Uncharacterized protein</fullName>
    </submittedName>
</protein>
<name>A0AAW2N928_9LAMI</name>
<accession>A0AAW2N928</accession>
<reference evidence="2" key="1">
    <citation type="submission" date="2020-06" db="EMBL/GenBank/DDBJ databases">
        <authorList>
            <person name="Li T."/>
            <person name="Hu X."/>
            <person name="Zhang T."/>
            <person name="Song X."/>
            <person name="Zhang H."/>
            <person name="Dai N."/>
            <person name="Sheng W."/>
            <person name="Hou X."/>
            <person name="Wei L."/>
        </authorList>
    </citation>
    <scope>NUCLEOTIDE SEQUENCE</scope>
    <source>
        <strain evidence="2">G01</strain>
        <tissue evidence="2">Leaf</tissue>
    </source>
</reference>
<gene>
    <name evidence="2" type="ORF">Sangu_1462300</name>
</gene>
<reference evidence="2" key="2">
    <citation type="journal article" date="2024" name="Plant">
        <title>Genomic evolution and insights into agronomic trait innovations of Sesamum species.</title>
        <authorList>
            <person name="Miao H."/>
            <person name="Wang L."/>
            <person name="Qu L."/>
            <person name="Liu H."/>
            <person name="Sun Y."/>
            <person name="Le M."/>
            <person name="Wang Q."/>
            <person name="Wei S."/>
            <person name="Zheng Y."/>
            <person name="Lin W."/>
            <person name="Duan Y."/>
            <person name="Cao H."/>
            <person name="Xiong S."/>
            <person name="Wang X."/>
            <person name="Wei L."/>
            <person name="Li C."/>
            <person name="Ma Q."/>
            <person name="Ju M."/>
            <person name="Zhao R."/>
            <person name="Li G."/>
            <person name="Mu C."/>
            <person name="Tian Q."/>
            <person name="Mei H."/>
            <person name="Zhang T."/>
            <person name="Gao T."/>
            <person name="Zhang H."/>
        </authorList>
    </citation>
    <scope>NUCLEOTIDE SEQUENCE</scope>
    <source>
        <strain evidence="2">G01</strain>
    </source>
</reference>
<keyword evidence="1" id="KW-1133">Transmembrane helix</keyword>
<dbReference type="EMBL" id="JACGWK010000008">
    <property type="protein sequence ID" value="KAL0339402.1"/>
    <property type="molecule type" value="Genomic_DNA"/>
</dbReference>
<feature type="transmembrane region" description="Helical" evidence="1">
    <location>
        <begin position="33"/>
        <end position="53"/>
    </location>
</feature>
<dbReference type="AlphaFoldDB" id="A0AAW2N928"/>
<sequence>MSQRGRDVQQRAVASRHCCIAFLARLKWAVARLGVAVFYGAVAAGVGLVNAWVKDSK</sequence>
<comment type="caution">
    <text evidence="2">The sequence shown here is derived from an EMBL/GenBank/DDBJ whole genome shotgun (WGS) entry which is preliminary data.</text>
</comment>
<organism evidence="2">
    <name type="scientific">Sesamum angustifolium</name>
    <dbReference type="NCBI Taxonomy" id="2727405"/>
    <lineage>
        <taxon>Eukaryota</taxon>
        <taxon>Viridiplantae</taxon>
        <taxon>Streptophyta</taxon>
        <taxon>Embryophyta</taxon>
        <taxon>Tracheophyta</taxon>
        <taxon>Spermatophyta</taxon>
        <taxon>Magnoliopsida</taxon>
        <taxon>eudicotyledons</taxon>
        <taxon>Gunneridae</taxon>
        <taxon>Pentapetalae</taxon>
        <taxon>asterids</taxon>
        <taxon>lamiids</taxon>
        <taxon>Lamiales</taxon>
        <taxon>Pedaliaceae</taxon>
        <taxon>Sesamum</taxon>
    </lineage>
</organism>
<evidence type="ECO:0000313" key="2">
    <source>
        <dbReference type="EMBL" id="KAL0339402.1"/>
    </source>
</evidence>
<evidence type="ECO:0000256" key="1">
    <source>
        <dbReference type="SAM" id="Phobius"/>
    </source>
</evidence>
<keyword evidence="1" id="KW-0472">Membrane</keyword>
<keyword evidence="1" id="KW-0812">Transmembrane</keyword>
<proteinExistence type="predicted"/>